<gene>
    <name evidence="2" type="ORF">XNOV1_A023565</name>
</gene>
<organism evidence="2 3">
    <name type="scientific">Xyrichtys novacula</name>
    <name type="common">Pearly razorfish</name>
    <name type="synonym">Hemipteronotus novacula</name>
    <dbReference type="NCBI Taxonomy" id="13765"/>
    <lineage>
        <taxon>Eukaryota</taxon>
        <taxon>Metazoa</taxon>
        <taxon>Chordata</taxon>
        <taxon>Craniata</taxon>
        <taxon>Vertebrata</taxon>
        <taxon>Euteleostomi</taxon>
        <taxon>Actinopterygii</taxon>
        <taxon>Neopterygii</taxon>
        <taxon>Teleostei</taxon>
        <taxon>Neoteleostei</taxon>
        <taxon>Acanthomorphata</taxon>
        <taxon>Eupercaria</taxon>
        <taxon>Labriformes</taxon>
        <taxon>Labridae</taxon>
        <taxon>Xyrichtys</taxon>
    </lineage>
</organism>
<sequence>MLQFSTHSAESRPGPSARDPSESSSLLHLLEVPTGPSPSVVSPQTAEQTLKVTSSSAALTLKVWSLPQLRSLRLRKGPKLPEQNLTDGAETEQMVGGSDPAESVKLDTVHHSEVKVQQLCQQQQDH</sequence>
<evidence type="ECO:0000256" key="1">
    <source>
        <dbReference type="SAM" id="MobiDB-lite"/>
    </source>
</evidence>
<name>A0AAV1H6S3_XYRNO</name>
<accession>A0AAV1H6S3</accession>
<dbReference type="EMBL" id="OY660882">
    <property type="protein sequence ID" value="CAJ1081375.1"/>
    <property type="molecule type" value="Genomic_DNA"/>
</dbReference>
<protein>
    <submittedName>
        <fullName evidence="2">Uncharacterized protein</fullName>
    </submittedName>
</protein>
<evidence type="ECO:0000313" key="3">
    <source>
        <dbReference type="Proteomes" id="UP001178508"/>
    </source>
</evidence>
<feature type="region of interest" description="Disordered" evidence="1">
    <location>
        <begin position="75"/>
        <end position="102"/>
    </location>
</feature>
<reference evidence="2" key="1">
    <citation type="submission" date="2023-08" db="EMBL/GenBank/DDBJ databases">
        <authorList>
            <person name="Alioto T."/>
            <person name="Alioto T."/>
            <person name="Gomez Garrido J."/>
        </authorList>
    </citation>
    <scope>NUCLEOTIDE SEQUENCE</scope>
</reference>
<dbReference type="AlphaFoldDB" id="A0AAV1H6S3"/>
<proteinExistence type="predicted"/>
<feature type="compositionally biased region" description="Low complexity" evidence="1">
    <location>
        <begin position="22"/>
        <end position="43"/>
    </location>
</feature>
<keyword evidence="3" id="KW-1185">Reference proteome</keyword>
<dbReference type="Proteomes" id="UP001178508">
    <property type="component" value="Chromosome 19"/>
</dbReference>
<feature type="region of interest" description="Disordered" evidence="1">
    <location>
        <begin position="1"/>
        <end position="46"/>
    </location>
</feature>
<evidence type="ECO:0000313" key="2">
    <source>
        <dbReference type="EMBL" id="CAJ1081375.1"/>
    </source>
</evidence>